<feature type="chain" id="PRO_5039087333" description="Lipoprotein" evidence="2">
    <location>
        <begin position="34"/>
        <end position="164"/>
    </location>
</feature>
<name>A0A7Y0F1J7_9BIFI</name>
<keyword evidence="4" id="KW-1185">Reference proteome</keyword>
<protein>
    <recommendedName>
        <fullName evidence="5">Lipoprotein</fullName>
    </recommendedName>
</protein>
<dbReference type="EMBL" id="JAAIIH010000004">
    <property type="protein sequence ID" value="NMN00313.1"/>
    <property type="molecule type" value="Genomic_DNA"/>
</dbReference>
<keyword evidence="2" id="KW-0732">Signal</keyword>
<reference evidence="3 4" key="1">
    <citation type="submission" date="2020-02" db="EMBL/GenBank/DDBJ databases">
        <title>Characterization of phylogenetic diversity of novel bifidobacterial species isolated in Czech ZOOs.</title>
        <authorList>
            <person name="Lugli G.A."/>
            <person name="Vera N.B."/>
            <person name="Ventura M."/>
        </authorList>
    </citation>
    <scope>NUCLEOTIDE SEQUENCE [LARGE SCALE GENOMIC DNA]</scope>
    <source>
        <strain evidence="3 4">DSM 109958</strain>
    </source>
</reference>
<evidence type="ECO:0000256" key="1">
    <source>
        <dbReference type="SAM" id="MobiDB-lite"/>
    </source>
</evidence>
<dbReference type="RefSeq" id="WP_169275470.1">
    <property type="nucleotide sequence ID" value="NZ_JAAIIH010000004.1"/>
</dbReference>
<dbReference type="AlphaFoldDB" id="A0A7Y0F1J7"/>
<comment type="caution">
    <text evidence="3">The sequence shown here is derived from an EMBL/GenBank/DDBJ whole genome shotgun (WGS) entry which is preliminary data.</text>
</comment>
<proteinExistence type="predicted"/>
<gene>
    <name evidence="3" type="ORF">G1C96_0891</name>
</gene>
<feature type="region of interest" description="Disordered" evidence="1">
    <location>
        <begin position="54"/>
        <end position="77"/>
    </location>
</feature>
<dbReference type="Proteomes" id="UP000588277">
    <property type="component" value="Unassembled WGS sequence"/>
</dbReference>
<evidence type="ECO:0008006" key="5">
    <source>
        <dbReference type="Google" id="ProtNLM"/>
    </source>
</evidence>
<sequence>MNIHTVSSVNRFSCRAIASVVCLVAISGLSACGGSTPSGWSAPTYDTSTITKHIPEGKNTDDVSGTVPNPKPAGYDETYAKVTDPTVRRIFEDGKVTYGEVAEGNALLEACLGSKGFSTSADGATIAPSDIGKADALSDAIFDCTEYGPTYQWIRMMEFIPNAS</sequence>
<evidence type="ECO:0000313" key="3">
    <source>
        <dbReference type="EMBL" id="NMN00313.1"/>
    </source>
</evidence>
<organism evidence="3 4">
    <name type="scientific">Bifidobacterium moraviense</name>
    <dbReference type="NCBI Taxonomy" id="2675323"/>
    <lineage>
        <taxon>Bacteria</taxon>
        <taxon>Bacillati</taxon>
        <taxon>Actinomycetota</taxon>
        <taxon>Actinomycetes</taxon>
        <taxon>Bifidobacteriales</taxon>
        <taxon>Bifidobacteriaceae</taxon>
        <taxon>Bifidobacterium</taxon>
    </lineage>
</organism>
<feature type="signal peptide" evidence="2">
    <location>
        <begin position="1"/>
        <end position="33"/>
    </location>
</feature>
<accession>A0A7Y0F1J7</accession>
<evidence type="ECO:0000256" key="2">
    <source>
        <dbReference type="SAM" id="SignalP"/>
    </source>
</evidence>
<evidence type="ECO:0000313" key="4">
    <source>
        <dbReference type="Proteomes" id="UP000588277"/>
    </source>
</evidence>